<dbReference type="PANTHER" id="PTHR40468">
    <property type="entry name" value="YALI0A15257P"/>
    <property type="match status" value="1"/>
</dbReference>
<keyword evidence="5" id="KW-0678">Repressor</keyword>
<evidence type="ECO:0000256" key="3">
    <source>
        <dbReference type="ARBA" id="ARBA00006922"/>
    </source>
</evidence>
<dbReference type="EMBL" id="LCWV01000006">
    <property type="protein sequence ID" value="PWI72536.1"/>
    <property type="molecule type" value="Genomic_DNA"/>
</dbReference>
<keyword evidence="8" id="KW-0539">Nucleus</keyword>
<dbReference type="GO" id="GO:0005634">
    <property type="term" value="C:nucleus"/>
    <property type="evidence" value="ECO:0007669"/>
    <property type="project" value="UniProtKB-SubCell"/>
</dbReference>
<protein>
    <recommendedName>
        <fullName evidence="12">Cyclin-dependent kinase</fullName>
    </recommendedName>
</protein>
<evidence type="ECO:0000256" key="6">
    <source>
        <dbReference type="ARBA" id="ARBA00023015"/>
    </source>
</evidence>
<dbReference type="AlphaFoldDB" id="A0A2U3EDF2"/>
<evidence type="ECO:0000256" key="9">
    <source>
        <dbReference type="SAM" id="MobiDB-lite"/>
    </source>
</evidence>
<feature type="region of interest" description="Disordered" evidence="9">
    <location>
        <begin position="1"/>
        <end position="24"/>
    </location>
</feature>
<feature type="region of interest" description="Disordered" evidence="9">
    <location>
        <begin position="406"/>
        <end position="432"/>
    </location>
</feature>
<comment type="subcellular location">
    <subcellularLocation>
        <location evidence="2">Cytoplasm</location>
    </subcellularLocation>
    <subcellularLocation>
        <location evidence="1">Nucleus</location>
    </subcellularLocation>
</comment>
<reference evidence="10 11" key="1">
    <citation type="journal article" date="2016" name="Front. Microbiol.">
        <title>Genome and transcriptome sequences reveal the specific parasitism of the nematophagous Purpureocillium lilacinum 36-1.</title>
        <authorList>
            <person name="Xie J."/>
            <person name="Li S."/>
            <person name="Mo C."/>
            <person name="Xiao X."/>
            <person name="Peng D."/>
            <person name="Wang G."/>
            <person name="Xiao Y."/>
        </authorList>
    </citation>
    <scope>NUCLEOTIDE SEQUENCE [LARGE SCALE GENOMIC DNA]</scope>
    <source>
        <strain evidence="10 11">36-1</strain>
    </source>
</reference>
<dbReference type="Pfam" id="PF08528">
    <property type="entry name" value="Whi5"/>
    <property type="match status" value="1"/>
</dbReference>
<feature type="region of interest" description="Disordered" evidence="9">
    <location>
        <begin position="264"/>
        <end position="321"/>
    </location>
</feature>
<evidence type="ECO:0000256" key="5">
    <source>
        <dbReference type="ARBA" id="ARBA00022491"/>
    </source>
</evidence>
<dbReference type="PANTHER" id="PTHR40468:SF1">
    <property type="entry name" value="TOPOISOMERASE I DAMAGE AFFECTED PROTEIN 11"/>
    <property type="match status" value="1"/>
</dbReference>
<gene>
    <name evidence="10" type="ORF">PCL_11159</name>
</gene>
<feature type="compositionally biased region" description="Low complexity" evidence="9">
    <location>
        <begin position="1"/>
        <end position="13"/>
    </location>
</feature>
<feature type="region of interest" description="Disordered" evidence="9">
    <location>
        <begin position="455"/>
        <end position="476"/>
    </location>
</feature>
<organism evidence="10 11">
    <name type="scientific">Purpureocillium lilacinum</name>
    <name type="common">Paecilomyces lilacinus</name>
    <dbReference type="NCBI Taxonomy" id="33203"/>
    <lineage>
        <taxon>Eukaryota</taxon>
        <taxon>Fungi</taxon>
        <taxon>Dikarya</taxon>
        <taxon>Ascomycota</taxon>
        <taxon>Pezizomycotina</taxon>
        <taxon>Sordariomycetes</taxon>
        <taxon>Hypocreomycetidae</taxon>
        <taxon>Hypocreales</taxon>
        <taxon>Ophiocordycipitaceae</taxon>
        <taxon>Purpureocillium</taxon>
    </lineage>
</organism>
<feature type="region of interest" description="Disordered" evidence="9">
    <location>
        <begin position="209"/>
        <end position="232"/>
    </location>
</feature>
<evidence type="ECO:0000256" key="2">
    <source>
        <dbReference type="ARBA" id="ARBA00004496"/>
    </source>
</evidence>
<evidence type="ECO:0008006" key="12">
    <source>
        <dbReference type="Google" id="ProtNLM"/>
    </source>
</evidence>
<feature type="compositionally biased region" description="Polar residues" evidence="9">
    <location>
        <begin position="353"/>
        <end position="362"/>
    </location>
</feature>
<comment type="caution">
    <text evidence="10">The sequence shown here is derived from an EMBL/GenBank/DDBJ whole genome shotgun (WGS) entry which is preliminary data.</text>
</comment>
<keyword evidence="6" id="KW-0805">Transcription regulation</keyword>
<sequence length="497" mass="53795">MLQRPLAAEAGAPGPSPGLQPSANACSFSTLGALDESSSPLPGSSQRLTPRFGCRLTHPSNCLWQPSLGQLCTGSLCTTPRLAPPTHSSLAIPCSSRPPPPAATSLPSATTASTTTVVDLGDKPQPVHEQRSYFSVPYSPTRLPAAMSSPWKKQPEEVVDCVLKRAEVSKIARRLQNRLALAHLKTKHGWEDLTLDTLEPKMEEEMRRKRLHDGDVMSDSSSSASDLPYPTRTLMSSPLKAPLFSDAVGSSSGSTGHRKRTYFASFEHNTSSPSKRYRASPTAHKSFSGHATWKDSHQLAQSSPIKPRRLPHFTTSAGPDVSFFQQRRMTNALRSPNFAAPSDDDDDLPAHSFNVNNLRSSPPRTPPMQPRSIASKRSKDNLDGGNQGKTGEEGADLLLYLAASPSPAVKTNRGRMERLSTPPPKSSKLDLPSSMMTTPGGGNLFPNTPGQGFDFSDFVNISPSPAQKQWRTPGRAIARTPLSVARRRLTFEDQPLP</sequence>
<dbReference type="GO" id="GO:0005737">
    <property type="term" value="C:cytoplasm"/>
    <property type="evidence" value="ECO:0007669"/>
    <property type="project" value="UniProtKB-SubCell"/>
</dbReference>
<feature type="region of interest" description="Disordered" evidence="9">
    <location>
        <begin position="335"/>
        <end position="392"/>
    </location>
</feature>
<evidence type="ECO:0000256" key="8">
    <source>
        <dbReference type="ARBA" id="ARBA00023242"/>
    </source>
</evidence>
<dbReference type="Proteomes" id="UP000245956">
    <property type="component" value="Unassembled WGS sequence"/>
</dbReference>
<feature type="compositionally biased region" description="Low complexity" evidence="9">
    <location>
        <begin position="103"/>
        <end position="113"/>
    </location>
</feature>
<feature type="compositionally biased region" description="Polar residues" evidence="9">
    <location>
        <begin position="459"/>
        <end position="470"/>
    </location>
</feature>
<proteinExistence type="inferred from homology"/>
<dbReference type="InterPro" id="IPR013734">
    <property type="entry name" value="TF_Nrm1/Whi5"/>
</dbReference>
<accession>A0A2U3EDF2</accession>
<evidence type="ECO:0000256" key="7">
    <source>
        <dbReference type="ARBA" id="ARBA00023163"/>
    </source>
</evidence>
<keyword evidence="4" id="KW-0963">Cytoplasm</keyword>
<evidence type="ECO:0000256" key="4">
    <source>
        <dbReference type="ARBA" id="ARBA00022490"/>
    </source>
</evidence>
<feature type="region of interest" description="Disordered" evidence="9">
    <location>
        <begin position="88"/>
        <end position="113"/>
    </location>
</feature>
<evidence type="ECO:0000313" key="10">
    <source>
        <dbReference type="EMBL" id="PWI72536.1"/>
    </source>
</evidence>
<evidence type="ECO:0000313" key="11">
    <source>
        <dbReference type="Proteomes" id="UP000245956"/>
    </source>
</evidence>
<comment type="similarity">
    <text evidence="3">Belongs to the WHI5/NRM1 family.</text>
</comment>
<keyword evidence="7" id="KW-0804">Transcription</keyword>
<evidence type="ECO:0000256" key="1">
    <source>
        <dbReference type="ARBA" id="ARBA00004123"/>
    </source>
</evidence>
<name>A0A2U3EDF2_PURLI</name>